<sequence>MQRDWTLAPAYRDQQSLDIIVQRVLSALYPPFDATAAIVLDQLFRIIEADYHGDGLRCLLDFLIPTKRQFERIQQAACAAYPGRLFVHEGWPLCLHEKVVVHIAPLSPFLLRPGDFYLHAKANGEQSVCVLLKCLSDNLRTLEEIPVLDSSYQVLFSDKWLEEVNRNRKEAPLHTCLVATEDGFAKVPWCSIVIPEFVEKSKPERDHIQATVLSQTDVLNIEEYNDIQQLKSKTRMTFSATDLQMTHVDFKGDVTNNMCYDYMNHVLRWKQDQGILKKALNHPSSTTNPILNDVLIQDQEGDYVDLLEIYEETQLESFDKAFGFCEIPASSIKMEELAEEIDISGRSTRGQSKPFPLVSGEFNANLAPERWTCWKPPETEKDACTPCLRRKLNLGSKLQGAGCRFRESYMAAIQNPVNFGPGQMTCISEDQNESKQNFSSSSSAHMDSQETISKIQQRKGQVASFSQFPGLTHKEVIQKTERRVNAKQGLVQLTRATENMGKRTALQDAPTGSNKFLFLKGQWQTTPTEGKQASTGSPQLSRLKPIGKDIDRSGAADLEVTLVQRVESKNGLWISVVGAPVKGPTQIEAIPNLIIPCQDLSAKVLYSGIACLPGSRDKHGKALIQVTTDSTAWEATWCTAIEVARLLLYLCSIPRMDVKSLGFLIIMDSRKKLPSPTLYAALRTVQVSSPSSMHTLLVLVEKEGAAHVDRIPGVQVEVLTSLKGLTRFIENGQLTWDLGGTFPYCHSEWVQFFQKLDPFVDDLKKAAESLQHSIQQLEQSNNLTDMQEPSHRITQYREMMKSVLSDTKLVNLQREGGATLARLRKEATHFSFSEDIRDAVESAVTLYNRVEELVHTLVTKSNRSLELLESLLKMRNLELEFCRVSSWIEGEGEGQLREFSNMEWSLENIEQSHRRFQDFFLLASAHYNHGLSLCDEVHKFKSSALLQMEDFKSLQSSFQAKLSTFYVSAERQRDELAAMLNLYRFCDKISGMTFDCNQFLAHLKPDESELSRPMMLQCIENYYQRFSVELTPEILQETKTQAYALSSCKGLAVWNDMWLRCQETKQMLEETLQKSRSSQWVDAPSCSKEEEKCSITYQNSGSLEVDEYPQCRTLTFQSSDNSSECKESNEEWRPTGMKPAESTIITCCNFGLRSDTKGTRVSQKVPRHGKDNQYKHLKKEGFLALSHKCVTNVDVRAKVLKREDLDNKEVMAQNSNNEALENLNTPAQTQPTSFPSCCPNNRRFPWPPLSRSHSDDSCSISATQGQSSRKVMQTSQNFHLSRHSSFSTEDTSSHCSLDDSSHGLPWARRISSEELQKESQETSYQDHANFAKLRRILEELLTTERDYVSSLGYVITHYIPEMERSDLPQGLRGQHPNLFGNLERLYEFHSQLFLQELNACWRDPLRVGRCFLRHKERFGLYAFYSKNKPLSDKLLVEHGTAFFKRKQQELGDKMDLSSYLLKPIQRISKYNLLLEDMLRECSFSRDKARSELHTAQDVIRFQLRHGNDLLAMEDIHDCDVNLKEQGQLLRQGELMVSYRKKKCFRRIFLFQDLILFSKTKKSIHGNEIYVYKQSFKTSEIGLTHTSGGSGLCFEIWFRRRKLQDTYMLQAPSLEAKEAWTTDLQKILWDQAITNREVRRQERIFSGLGCKPFTDIQPSDAAINDRAVHCALIGKGVKSSIFSAQESSSYHDSLFNQGAKCNDSGSSASSASSLGGKSSSSSGRGSLSPHGFLPHGSSELSRCFYGLHVCPEEGEATHEGDGPVFLTDSSGSSEGSVSGFSSSDPSCLSMIGREVDEASSLSTALRQIDQHSSPRLTPLVGRQEQSELRHPVKR</sequence>
<dbReference type="CDD" id="cd00160">
    <property type="entry name" value="RhoGEF"/>
    <property type="match status" value="1"/>
</dbReference>
<dbReference type="GO" id="GO:0005085">
    <property type="term" value="F:guanyl-nucleotide exchange factor activity"/>
    <property type="evidence" value="ECO:0007669"/>
    <property type="project" value="InterPro"/>
</dbReference>
<proteinExistence type="predicted"/>
<feature type="domain" description="PH" evidence="2">
    <location>
        <begin position="1521"/>
        <end position="1628"/>
    </location>
</feature>
<dbReference type="Gene3D" id="2.30.29.30">
    <property type="entry name" value="Pleckstrin-homology domain (PH domain)/Phosphotyrosine-binding domain (PTB)"/>
    <property type="match status" value="1"/>
</dbReference>
<feature type="region of interest" description="Disordered" evidence="1">
    <location>
        <begin position="1801"/>
        <end position="1833"/>
    </location>
</feature>
<evidence type="ECO:0000256" key="1">
    <source>
        <dbReference type="SAM" id="MobiDB-lite"/>
    </source>
</evidence>
<dbReference type="Pfam" id="PF22697">
    <property type="entry name" value="SOS1_NGEF_PH"/>
    <property type="match status" value="1"/>
</dbReference>
<dbReference type="InterPro" id="IPR000219">
    <property type="entry name" value="DH_dom"/>
</dbReference>
<feature type="region of interest" description="Disordered" evidence="1">
    <location>
        <begin position="1705"/>
        <end position="1730"/>
    </location>
</feature>
<dbReference type="CDD" id="cd13242">
    <property type="entry name" value="PH_puratrophin-1"/>
    <property type="match status" value="1"/>
</dbReference>
<evidence type="ECO:0000313" key="4">
    <source>
        <dbReference type="EMBL" id="KAJ1124075.1"/>
    </source>
</evidence>
<feature type="compositionally biased region" description="Basic and acidic residues" evidence="1">
    <location>
        <begin position="1823"/>
        <end position="1833"/>
    </location>
</feature>
<dbReference type="SMART" id="SM00325">
    <property type="entry name" value="RhoGEF"/>
    <property type="match status" value="1"/>
</dbReference>
<feature type="region of interest" description="Disordered" evidence="1">
    <location>
        <begin position="1215"/>
        <end position="1236"/>
    </location>
</feature>
<feature type="region of interest" description="Disordered" evidence="1">
    <location>
        <begin position="430"/>
        <end position="458"/>
    </location>
</feature>
<feature type="compositionally biased region" description="Polar residues" evidence="1">
    <location>
        <begin position="1262"/>
        <end position="1295"/>
    </location>
</feature>
<name>A0AAV7PAA4_PLEWA</name>
<dbReference type="InterPro" id="IPR035899">
    <property type="entry name" value="DBL_dom_sf"/>
</dbReference>
<dbReference type="InterPro" id="IPR011993">
    <property type="entry name" value="PH-like_dom_sf"/>
</dbReference>
<dbReference type="PROSITE" id="PS50003">
    <property type="entry name" value="PH_DOMAIN"/>
    <property type="match status" value="1"/>
</dbReference>
<dbReference type="SUPFAM" id="SSF48065">
    <property type="entry name" value="DBL homology domain (DH-domain)"/>
    <property type="match status" value="1"/>
</dbReference>
<feature type="compositionally biased region" description="Polar residues" evidence="1">
    <location>
        <begin position="1801"/>
        <end position="1814"/>
    </location>
</feature>
<dbReference type="Proteomes" id="UP001066276">
    <property type="component" value="Chromosome 7"/>
</dbReference>
<evidence type="ECO:0000259" key="3">
    <source>
        <dbReference type="PROSITE" id="PS50010"/>
    </source>
</evidence>
<evidence type="ECO:0000259" key="2">
    <source>
        <dbReference type="PROSITE" id="PS50003"/>
    </source>
</evidence>
<evidence type="ECO:0000313" key="5">
    <source>
        <dbReference type="Proteomes" id="UP001066276"/>
    </source>
</evidence>
<gene>
    <name evidence="4" type="ORF">NDU88_002538</name>
</gene>
<dbReference type="PANTHER" id="PTHR45845:SF2">
    <property type="entry name" value="RIKEN CDNA D630003M21 GENE"/>
    <property type="match status" value="1"/>
</dbReference>
<feature type="region of interest" description="Disordered" evidence="1">
    <location>
        <begin position="1248"/>
        <end position="1300"/>
    </location>
</feature>
<comment type="caution">
    <text evidence="4">The sequence shown here is derived from an EMBL/GenBank/DDBJ whole genome shotgun (WGS) entry which is preliminary data.</text>
</comment>
<feature type="compositionally biased region" description="Low complexity" evidence="1">
    <location>
        <begin position="1705"/>
        <end position="1727"/>
    </location>
</feature>
<feature type="compositionally biased region" description="Low complexity" evidence="1">
    <location>
        <begin position="1768"/>
        <end position="1784"/>
    </location>
</feature>
<feature type="domain" description="DH" evidence="3">
    <location>
        <begin position="1332"/>
        <end position="1509"/>
    </location>
</feature>
<dbReference type="InterPro" id="IPR001849">
    <property type="entry name" value="PH_domain"/>
</dbReference>
<dbReference type="InterPro" id="IPR052231">
    <property type="entry name" value="Rho_GEF_signaling-related"/>
</dbReference>
<dbReference type="InterPro" id="IPR055251">
    <property type="entry name" value="SOS1_NGEF_PH"/>
</dbReference>
<dbReference type="Pfam" id="PF00621">
    <property type="entry name" value="RhoGEF"/>
    <property type="match status" value="1"/>
</dbReference>
<reference evidence="4" key="1">
    <citation type="journal article" date="2022" name="bioRxiv">
        <title>Sequencing and chromosome-scale assembly of the giantPleurodeles waltlgenome.</title>
        <authorList>
            <person name="Brown T."/>
            <person name="Elewa A."/>
            <person name="Iarovenko S."/>
            <person name="Subramanian E."/>
            <person name="Araus A.J."/>
            <person name="Petzold A."/>
            <person name="Susuki M."/>
            <person name="Suzuki K.-i.T."/>
            <person name="Hayashi T."/>
            <person name="Toyoda A."/>
            <person name="Oliveira C."/>
            <person name="Osipova E."/>
            <person name="Leigh N.D."/>
            <person name="Simon A."/>
            <person name="Yun M.H."/>
        </authorList>
    </citation>
    <scope>NUCLEOTIDE SEQUENCE</scope>
    <source>
        <strain evidence="4">20211129_DDA</strain>
        <tissue evidence="4">Liver</tissue>
    </source>
</reference>
<dbReference type="EMBL" id="JANPWB010000011">
    <property type="protein sequence ID" value="KAJ1124075.1"/>
    <property type="molecule type" value="Genomic_DNA"/>
</dbReference>
<dbReference type="PANTHER" id="PTHR45845">
    <property type="entry name" value="RHO GUANINE NUCLEOTIDE EXCHANGE FACTOR-RELATED"/>
    <property type="match status" value="1"/>
</dbReference>
<dbReference type="Gene3D" id="1.20.900.10">
    <property type="entry name" value="Dbl homology (DH) domain"/>
    <property type="match status" value="1"/>
</dbReference>
<dbReference type="SUPFAM" id="SSF50729">
    <property type="entry name" value="PH domain-like"/>
    <property type="match status" value="1"/>
</dbReference>
<protein>
    <recommendedName>
        <fullName evidence="6">Puratrophin-1</fullName>
    </recommendedName>
</protein>
<keyword evidence="5" id="KW-1185">Reference proteome</keyword>
<dbReference type="SMART" id="SM00233">
    <property type="entry name" value="PH"/>
    <property type="match status" value="1"/>
</dbReference>
<organism evidence="4 5">
    <name type="scientific">Pleurodeles waltl</name>
    <name type="common">Iberian ribbed newt</name>
    <dbReference type="NCBI Taxonomy" id="8319"/>
    <lineage>
        <taxon>Eukaryota</taxon>
        <taxon>Metazoa</taxon>
        <taxon>Chordata</taxon>
        <taxon>Craniata</taxon>
        <taxon>Vertebrata</taxon>
        <taxon>Euteleostomi</taxon>
        <taxon>Amphibia</taxon>
        <taxon>Batrachia</taxon>
        <taxon>Caudata</taxon>
        <taxon>Salamandroidea</taxon>
        <taxon>Salamandridae</taxon>
        <taxon>Pleurodelinae</taxon>
        <taxon>Pleurodeles</taxon>
    </lineage>
</organism>
<dbReference type="PROSITE" id="PS50010">
    <property type="entry name" value="DH_2"/>
    <property type="match status" value="1"/>
</dbReference>
<accession>A0AAV7PAA4</accession>
<evidence type="ECO:0008006" key="6">
    <source>
        <dbReference type="Google" id="ProtNLM"/>
    </source>
</evidence>
<feature type="region of interest" description="Disordered" evidence="1">
    <location>
        <begin position="1754"/>
        <end position="1784"/>
    </location>
</feature>